<dbReference type="EMBL" id="SJPG01000001">
    <property type="protein sequence ID" value="TWT59586.1"/>
    <property type="molecule type" value="Genomic_DNA"/>
</dbReference>
<evidence type="ECO:0000256" key="1">
    <source>
        <dbReference type="ARBA" id="ARBA00008857"/>
    </source>
</evidence>
<evidence type="ECO:0000256" key="5">
    <source>
        <dbReference type="PROSITE-ProRule" id="PRU01248"/>
    </source>
</evidence>
<evidence type="ECO:0000259" key="7">
    <source>
        <dbReference type="PROSITE" id="PS51900"/>
    </source>
</evidence>
<accession>A0A5C5X9C2</accession>
<dbReference type="PANTHER" id="PTHR30349:SF41">
    <property type="entry name" value="INTEGRASE_RECOMBINASE PROTEIN MJ0367-RELATED"/>
    <property type="match status" value="1"/>
</dbReference>
<proteinExistence type="inferred from homology"/>
<dbReference type="AlphaFoldDB" id="A0A5C5X9C2"/>
<comment type="similarity">
    <text evidence="1">Belongs to the 'phage' integrase family.</text>
</comment>
<dbReference type="InterPro" id="IPR002104">
    <property type="entry name" value="Integrase_catalytic"/>
</dbReference>
<evidence type="ECO:0000313" key="9">
    <source>
        <dbReference type="Proteomes" id="UP000316095"/>
    </source>
</evidence>
<keyword evidence="2" id="KW-0229">DNA integration</keyword>
<dbReference type="InterPro" id="IPR011010">
    <property type="entry name" value="DNA_brk_join_enz"/>
</dbReference>
<feature type="domain" description="Core-binding (CB)" evidence="7">
    <location>
        <begin position="68"/>
        <end position="168"/>
    </location>
</feature>
<evidence type="ECO:0000313" key="8">
    <source>
        <dbReference type="EMBL" id="TWT59586.1"/>
    </source>
</evidence>
<keyword evidence="4" id="KW-0233">DNA recombination</keyword>
<dbReference type="InterPro" id="IPR010998">
    <property type="entry name" value="Integrase_recombinase_N"/>
</dbReference>
<name>A0A5C5X9C2_9PLAN</name>
<organism evidence="8 9">
    <name type="scientific">Rubinisphaera italica</name>
    <dbReference type="NCBI Taxonomy" id="2527969"/>
    <lineage>
        <taxon>Bacteria</taxon>
        <taxon>Pseudomonadati</taxon>
        <taxon>Planctomycetota</taxon>
        <taxon>Planctomycetia</taxon>
        <taxon>Planctomycetales</taxon>
        <taxon>Planctomycetaceae</taxon>
        <taxon>Rubinisphaera</taxon>
    </lineage>
</organism>
<dbReference type="Proteomes" id="UP000316095">
    <property type="component" value="Unassembled WGS sequence"/>
</dbReference>
<dbReference type="PROSITE" id="PS51898">
    <property type="entry name" value="TYR_RECOMBINASE"/>
    <property type="match status" value="1"/>
</dbReference>
<dbReference type="GO" id="GO:0006310">
    <property type="term" value="P:DNA recombination"/>
    <property type="evidence" value="ECO:0007669"/>
    <property type="project" value="UniProtKB-KW"/>
</dbReference>
<dbReference type="Pfam" id="PF00589">
    <property type="entry name" value="Phage_integrase"/>
    <property type="match status" value="1"/>
</dbReference>
<dbReference type="PANTHER" id="PTHR30349">
    <property type="entry name" value="PHAGE INTEGRASE-RELATED"/>
    <property type="match status" value="1"/>
</dbReference>
<evidence type="ECO:0000259" key="6">
    <source>
        <dbReference type="PROSITE" id="PS51898"/>
    </source>
</evidence>
<feature type="domain" description="Tyr recombinase" evidence="6">
    <location>
        <begin position="195"/>
        <end position="431"/>
    </location>
</feature>
<protein>
    <submittedName>
        <fullName evidence="8">Site-specific tyrosine recombinase XerC</fullName>
    </submittedName>
</protein>
<dbReference type="Gene3D" id="1.10.443.10">
    <property type="entry name" value="Intergrase catalytic core"/>
    <property type="match status" value="1"/>
</dbReference>
<evidence type="ECO:0000256" key="4">
    <source>
        <dbReference type="ARBA" id="ARBA00023172"/>
    </source>
</evidence>
<dbReference type="PROSITE" id="PS51900">
    <property type="entry name" value="CB"/>
    <property type="match status" value="1"/>
</dbReference>
<dbReference type="InterPro" id="IPR013762">
    <property type="entry name" value="Integrase-like_cat_sf"/>
</dbReference>
<dbReference type="InterPro" id="IPR044068">
    <property type="entry name" value="CB"/>
</dbReference>
<gene>
    <name evidence="8" type="ORF">Pan54_02940</name>
</gene>
<dbReference type="InterPro" id="IPR050090">
    <property type="entry name" value="Tyrosine_recombinase_XerCD"/>
</dbReference>
<evidence type="ECO:0000256" key="2">
    <source>
        <dbReference type="ARBA" id="ARBA00022908"/>
    </source>
</evidence>
<dbReference type="SUPFAM" id="SSF56349">
    <property type="entry name" value="DNA breaking-rejoining enzymes"/>
    <property type="match status" value="1"/>
</dbReference>
<dbReference type="Gene3D" id="1.10.150.130">
    <property type="match status" value="1"/>
</dbReference>
<dbReference type="GO" id="GO:0003677">
    <property type="term" value="F:DNA binding"/>
    <property type="evidence" value="ECO:0007669"/>
    <property type="project" value="UniProtKB-UniRule"/>
</dbReference>
<keyword evidence="3 5" id="KW-0238">DNA-binding</keyword>
<keyword evidence="9" id="KW-1185">Reference proteome</keyword>
<sequence length="451" mass="52435">MARKTTSFRVGRVRGDLRGQVWYLTYHENGKRHRSRSGQDLAEAKKLASQINVQLETGVPAVLSFDSISIDDLRTRWLDHHEHVTRSSVHTIKRYRSATQHLINFLSQHRVPQVTAQFRLEHAEQFARYLRTLEVTPNGHPHSISRPLLDKGVLYILHCCRSLFNFAIKRRHLPPYSDNPFSNLEFDRMSVEDSKPIILFTSDQEMRFLQHCDDWQVSLFLTLMLTGMRPGEMTHLLLPDDVNFEQSVLQINNRPQLGWQIKTRIAREIPLVNELCQILQHITRERSSGTLLQRRQFAENTRQIENPIPANMERELQQRLVVQKTDEPTGLDRVARLRICRTVWRDAGAIKIEQVRSEFIRVCERAGLQGFTSPKMLRHLFATTLQDANVDPLIRCELMGHSTANQSSSHNLGMTANYTHTRFETKRKQLQFALDSRAATAFAREWLQQHA</sequence>
<dbReference type="RefSeq" id="WP_165441521.1">
    <property type="nucleotide sequence ID" value="NZ_SJPG01000001.1"/>
</dbReference>
<dbReference type="GO" id="GO:0015074">
    <property type="term" value="P:DNA integration"/>
    <property type="evidence" value="ECO:0007669"/>
    <property type="project" value="UniProtKB-KW"/>
</dbReference>
<comment type="caution">
    <text evidence="8">The sequence shown here is derived from an EMBL/GenBank/DDBJ whole genome shotgun (WGS) entry which is preliminary data.</text>
</comment>
<reference evidence="8 9" key="1">
    <citation type="submission" date="2019-02" db="EMBL/GenBank/DDBJ databases">
        <title>Deep-cultivation of Planctomycetes and their phenomic and genomic characterization uncovers novel biology.</title>
        <authorList>
            <person name="Wiegand S."/>
            <person name="Jogler M."/>
            <person name="Boedeker C."/>
            <person name="Pinto D."/>
            <person name="Vollmers J."/>
            <person name="Rivas-Marin E."/>
            <person name="Kohn T."/>
            <person name="Peeters S.H."/>
            <person name="Heuer A."/>
            <person name="Rast P."/>
            <person name="Oberbeckmann S."/>
            <person name="Bunk B."/>
            <person name="Jeske O."/>
            <person name="Meyerdierks A."/>
            <person name="Storesund J.E."/>
            <person name="Kallscheuer N."/>
            <person name="Luecker S."/>
            <person name="Lage O.M."/>
            <person name="Pohl T."/>
            <person name="Merkel B.J."/>
            <person name="Hornburger P."/>
            <person name="Mueller R.-W."/>
            <person name="Bruemmer F."/>
            <person name="Labrenz M."/>
            <person name="Spormann A.M."/>
            <person name="Op Den Camp H."/>
            <person name="Overmann J."/>
            <person name="Amann R."/>
            <person name="Jetten M.S.M."/>
            <person name="Mascher T."/>
            <person name="Medema M.H."/>
            <person name="Devos D.P."/>
            <person name="Kaster A.-K."/>
            <person name="Ovreas L."/>
            <person name="Rohde M."/>
            <person name="Galperin M.Y."/>
            <person name="Jogler C."/>
        </authorList>
    </citation>
    <scope>NUCLEOTIDE SEQUENCE [LARGE SCALE GENOMIC DNA]</scope>
    <source>
        <strain evidence="8 9">Pan54</strain>
    </source>
</reference>
<evidence type="ECO:0000256" key="3">
    <source>
        <dbReference type="ARBA" id="ARBA00023125"/>
    </source>
</evidence>